<accession>A0A154UZ06</accession>
<dbReference type="RefSeq" id="WP_063072261.1">
    <property type="nucleotide sequence ID" value="NZ_LQXA01000044.1"/>
</dbReference>
<dbReference type="STRING" id="31965.AWH51_13685"/>
<keyword evidence="1" id="KW-1133">Transmembrane helix</keyword>
<feature type="transmembrane region" description="Helical" evidence="1">
    <location>
        <begin position="33"/>
        <end position="51"/>
    </location>
</feature>
<proteinExistence type="predicted"/>
<evidence type="ECO:0000256" key="1">
    <source>
        <dbReference type="SAM" id="Phobius"/>
    </source>
</evidence>
<sequence>MRNVTLVGVAALVVGFALQMIAAASALVLGDGYALVALAGAFPVVLASVLASRGGSRARAAPG</sequence>
<protein>
    <submittedName>
        <fullName evidence="2">Uncharacterized protein</fullName>
    </submittedName>
</protein>
<keyword evidence="1" id="KW-0472">Membrane</keyword>
<evidence type="ECO:0000313" key="3">
    <source>
        <dbReference type="Proteomes" id="UP000076218"/>
    </source>
</evidence>
<keyword evidence="1" id="KW-0812">Transmembrane</keyword>
<evidence type="ECO:0000313" key="2">
    <source>
        <dbReference type="EMBL" id="KZC94362.1"/>
    </source>
</evidence>
<name>A0A154UZ06_9MICO</name>
<organism evidence="2 3">
    <name type="scientific">Clavibacter tessellarius</name>
    <dbReference type="NCBI Taxonomy" id="31965"/>
    <lineage>
        <taxon>Bacteria</taxon>
        <taxon>Bacillati</taxon>
        <taxon>Actinomycetota</taxon>
        <taxon>Actinomycetes</taxon>
        <taxon>Micrococcales</taxon>
        <taxon>Microbacteriaceae</taxon>
        <taxon>Clavibacter</taxon>
    </lineage>
</organism>
<dbReference type="AlphaFoldDB" id="A0A154UZ06"/>
<dbReference type="EMBL" id="LQXA01000044">
    <property type="protein sequence ID" value="KZC94362.1"/>
    <property type="molecule type" value="Genomic_DNA"/>
</dbReference>
<gene>
    <name evidence="2" type="ORF">AWH51_13685</name>
</gene>
<dbReference type="Proteomes" id="UP000076218">
    <property type="component" value="Unassembled WGS sequence"/>
</dbReference>
<reference evidence="2 3" key="1">
    <citation type="submission" date="2016-01" db="EMBL/GenBank/DDBJ databases">
        <title>Draft genome sequence of Clavibacter michiganensis subsp. tessellarius DOAB 609.</title>
        <authorList>
            <person name="Tambong J.T."/>
        </authorList>
    </citation>
    <scope>NUCLEOTIDE SEQUENCE [LARGE SCALE GENOMIC DNA]</scope>
    <source>
        <strain evidence="2 3">DOAB 609</strain>
    </source>
</reference>
<comment type="caution">
    <text evidence="2">The sequence shown here is derived from an EMBL/GenBank/DDBJ whole genome shotgun (WGS) entry which is preliminary data.</text>
</comment>